<proteinExistence type="predicted"/>
<accession>A0A6G6ABX6</accession>
<reference evidence="1" key="1">
    <citation type="submission" date="2019-07" db="EMBL/GenBank/DDBJ databases">
        <title>The discovery of a new lineage B mimivirus raises questions about particles surface fibrils.</title>
        <authorList>
            <person name="Silva L.K.S."/>
            <person name="Rodrigues R.A.L."/>
            <person name="Andrade A.C.S.P."/>
            <person name="Hikida H."/>
            <person name="Andreani J."/>
            <person name="Levasseur A."/>
            <person name="La Scola B."/>
            <person name="Abrahao J.S."/>
        </authorList>
    </citation>
    <scope>NUCLEOTIDE SEQUENCE</scope>
    <source>
        <strain evidence="1">B60</strain>
    </source>
</reference>
<name>A0A6G6ABX6_9VIRU</name>
<dbReference type="EMBL" id="MN175499">
    <property type="protein sequence ID" value="QID06067.1"/>
    <property type="molecule type" value="Genomic_DNA"/>
</dbReference>
<protein>
    <submittedName>
        <fullName evidence="1">Uncharacterized protein</fullName>
    </submittedName>
</protein>
<sequence length="220" mass="25641">MLIYVYLYYLLKGTYIFQNITKIYSIYIYTIMAGKFTNMKYDREAYDEQLSRSTKPLAYKLDPNYSVNCSPCFAPYGPISGHDNTVVVGNQIDVDSVLRGINKVNTKINRYHEPQDINFKTYTPRDCSPAIQSQSSRYTHPSFDIKGLTVPDMRFDYPLHDPQCQIFENFQVNTRLHAKDNHKSVWQVPMDQQELLPKERLGRVKNCTLSLNCSYAPYNQ</sequence>
<organism evidence="1">
    <name type="scientific">Borely moumouvirus</name>
    <dbReference type="NCBI Taxonomy" id="2712067"/>
    <lineage>
        <taxon>Viruses</taxon>
        <taxon>Varidnaviria</taxon>
        <taxon>Bamfordvirae</taxon>
        <taxon>Nucleocytoviricota</taxon>
        <taxon>Megaviricetes</taxon>
        <taxon>Imitervirales</taxon>
        <taxon>Mimiviridae</taxon>
        <taxon>Megamimivirinae</taxon>
        <taxon>Moumouvirus</taxon>
    </lineage>
</organism>
<evidence type="ECO:0000313" key="1">
    <source>
        <dbReference type="EMBL" id="QID06067.1"/>
    </source>
</evidence>